<evidence type="ECO:0000313" key="3">
    <source>
        <dbReference type="Proteomes" id="UP000265520"/>
    </source>
</evidence>
<evidence type="ECO:0000256" key="1">
    <source>
        <dbReference type="SAM" id="MobiDB-lite"/>
    </source>
</evidence>
<sequence>DYEGGEGEVDDSENEENKGGSEHSSSDLDSDEERKSLNSIVRRCESYIPQGWDCLVGYRALY</sequence>
<feature type="compositionally biased region" description="Acidic residues" evidence="1">
    <location>
        <begin position="1"/>
        <end position="14"/>
    </location>
</feature>
<feature type="compositionally biased region" description="Basic and acidic residues" evidence="1">
    <location>
        <begin position="15"/>
        <end position="35"/>
    </location>
</feature>
<feature type="non-terminal residue" evidence="2">
    <location>
        <position position="1"/>
    </location>
</feature>
<organism evidence="2 3">
    <name type="scientific">Trifolium medium</name>
    <dbReference type="NCBI Taxonomy" id="97028"/>
    <lineage>
        <taxon>Eukaryota</taxon>
        <taxon>Viridiplantae</taxon>
        <taxon>Streptophyta</taxon>
        <taxon>Embryophyta</taxon>
        <taxon>Tracheophyta</taxon>
        <taxon>Spermatophyta</taxon>
        <taxon>Magnoliopsida</taxon>
        <taxon>eudicotyledons</taxon>
        <taxon>Gunneridae</taxon>
        <taxon>Pentapetalae</taxon>
        <taxon>rosids</taxon>
        <taxon>fabids</taxon>
        <taxon>Fabales</taxon>
        <taxon>Fabaceae</taxon>
        <taxon>Papilionoideae</taxon>
        <taxon>50 kb inversion clade</taxon>
        <taxon>NPAAA clade</taxon>
        <taxon>Hologalegina</taxon>
        <taxon>IRL clade</taxon>
        <taxon>Trifolieae</taxon>
        <taxon>Trifolium</taxon>
    </lineage>
</organism>
<keyword evidence="2" id="KW-0489">Methyltransferase</keyword>
<keyword evidence="3" id="KW-1185">Reference proteome</keyword>
<proteinExistence type="predicted"/>
<dbReference type="Proteomes" id="UP000265520">
    <property type="component" value="Unassembled WGS sequence"/>
</dbReference>
<evidence type="ECO:0000313" key="2">
    <source>
        <dbReference type="EMBL" id="MCI30201.1"/>
    </source>
</evidence>
<dbReference type="AlphaFoldDB" id="A0A392R0T1"/>
<comment type="caution">
    <text evidence="2">The sequence shown here is derived from an EMBL/GenBank/DDBJ whole genome shotgun (WGS) entry which is preliminary data.</text>
</comment>
<feature type="region of interest" description="Disordered" evidence="1">
    <location>
        <begin position="1"/>
        <end position="35"/>
    </location>
</feature>
<accession>A0A392R0T1</accession>
<dbReference type="GO" id="GO:0008168">
    <property type="term" value="F:methyltransferase activity"/>
    <property type="evidence" value="ECO:0007669"/>
    <property type="project" value="UniProtKB-KW"/>
</dbReference>
<keyword evidence="2" id="KW-0808">Transferase</keyword>
<name>A0A392R0T1_9FABA</name>
<dbReference type="GO" id="GO:0032259">
    <property type="term" value="P:methylation"/>
    <property type="evidence" value="ECO:0007669"/>
    <property type="project" value="UniProtKB-KW"/>
</dbReference>
<dbReference type="EMBL" id="LXQA010177799">
    <property type="protein sequence ID" value="MCI30201.1"/>
    <property type="molecule type" value="Genomic_DNA"/>
</dbReference>
<protein>
    <submittedName>
        <fullName evidence="2">AdoMet-dependent rRNA methyltransferase spb1</fullName>
    </submittedName>
</protein>
<reference evidence="2 3" key="1">
    <citation type="journal article" date="2018" name="Front. Plant Sci.">
        <title>Red Clover (Trifolium pratense) and Zigzag Clover (T. medium) - A Picture of Genomic Similarities and Differences.</title>
        <authorList>
            <person name="Dluhosova J."/>
            <person name="Istvanek J."/>
            <person name="Nedelnik J."/>
            <person name="Repkova J."/>
        </authorList>
    </citation>
    <scope>NUCLEOTIDE SEQUENCE [LARGE SCALE GENOMIC DNA]</scope>
    <source>
        <strain evidence="3">cv. 10/8</strain>
        <tissue evidence="2">Leaf</tissue>
    </source>
</reference>